<dbReference type="STRING" id="768710.DesyoDRAFT_4922"/>
<keyword evidence="2 4" id="KW-0808">Transferase</keyword>
<dbReference type="GO" id="GO:0016757">
    <property type="term" value="F:glycosyltransferase activity"/>
    <property type="evidence" value="ECO:0007669"/>
    <property type="project" value="UniProtKB-KW"/>
</dbReference>
<accession>H5XZF6</accession>
<dbReference type="InterPro" id="IPR001173">
    <property type="entry name" value="Glyco_trans_2-like"/>
</dbReference>
<dbReference type="Gene3D" id="3.90.550.10">
    <property type="entry name" value="Spore Coat Polysaccharide Biosynthesis Protein SpsA, Chain A"/>
    <property type="match status" value="1"/>
</dbReference>
<dbReference type="AlphaFoldDB" id="H5XZF6"/>
<evidence type="ECO:0000256" key="1">
    <source>
        <dbReference type="ARBA" id="ARBA00022676"/>
    </source>
</evidence>
<keyword evidence="5" id="KW-1185">Reference proteome</keyword>
<reference evidence="4 5" key="1">
    <citation type="submission" date="2011-11" db="EMBL/GenBank/DDBJ databases">
        <title>The Noncontiguous Finished genome of Desulfosporosinus youngiae DSM 17734.</title>
        <authorList>
            <consortium name="US DOE Joint Genome Institute (JGI-PGF)"/>
            <person name="Lucas S."/>
            <person name="Han J."/>
            <person name="Lapidus A."/>
            <person name="Cheng J.-F."/>
            <person name="Goodwin L."/>
            <person name="Pitluck S."/>
            <person name="Peters L."/>
            <person name="Ovchinnikova G."/>
            <person name="Lu M."/>
            <person name="Land M.L."/>
            <person name="Hauser L."/>
            <person name="Pester M."/>
            <person name="Spring S."/>
            <person name="Ollivier B."/>
            <person name="Rattei T."/>
            <person name="Klenk H.-P."/>
            <person name="Wagner M."/>
            <person name="Loy A."/>
            <person name="Woyke T.J."/>
        </authorList>
    </citation>
    <scope>NUCLEOTIDE SEQUENCE [LARGE SCALE GENOMIC DNA]</scope>
    <source>
        <strain evidence="4 5">DSM 17734</strain>
    </source>
</reference>
<dbReference type="RefSeq" id="WP_007786992.1">
    <property type="nucleotide sequence ID" value="NZ_CM001441.1"/>
</dbReference>
<dbReference type="eggNOG" id="COG1216">
    <property type="taxonomic scope" value="Bacteria"/>
</dbReference>
<dbReference type="SUPFAM" id="SSF53448">
    <property type="entry name" value="Nucleotide-diphospho-sugar transferases"/>
    <property type="match status" value="1"/>
</dbReference>
<dbReference type="EMBL" id="CM001441">
    <property type="protein sequence ID" value="EHQ91862.1"/>
    <property type="molecule type" value="Genomic_DNA"/>
</dbReference>
<organism evidence="4 5">
    <name type="scientific">Desulfosporosinus youngiae DSM 17734</name>
    <dbReference type="NCBI Taxonomy" id="768710"/>
    <lineage>
        <taxon>Bacteria</taxon>
        <taxon>Bacillati</taxon>
        <taxon>Bacillota</taxon>
        <taxon>Clostridia</taxon>
        <taxon>Eubacteriales</taxon>
        <taxon>Desulfitobacteriaceae</taxon>
        <taxon>Desulfosporosinus</taxon>
    </lineage>
</organism>
<protein>
    <submittedName>
        <fullName evidence="4">Glycosyl transferase</fullName>
    </submittedName>
</protein>
<evidence type="ECO:0000256" key="2">
    <source>
        <dbReference type="ARBA" id="ARBA00022679"/>
    </source>
</evidence>
<evidence type="ECO:0000313" key="5">
    <source>
        <dbReference type="Proteomes" id="UP000005104"/>
    </source>
</evidence>
<sequence>MPKISVVVPVYNVEKYIAECLESLVNQTFKDIEIIIVDDGSPDNSAKIYKEYAALDSRVKVIEKKNAGVSEARNTGIDNAIGDFLMFVDSDDWMELNGCEILYNEYLRSGADMIVADAYSITNGNKRTNRIFKEDFVTEERNFIQQYQAACIGYGYNPAPAVRSNVSGLGSPWNKLYSRKIIVENNLRYDSYVKGIYDDNLFTLYYLDKVKKISYIAKPVYNYRILEQSLTQSYKSNTLDISRRIFERISGFIAQQDDKKKFEKPFYLYVIRRLSAELSAYYFSKNSDKSFRESLKELKKMIHTDPYWSAIKNVESSKLMAPHLLTYWPARLNWPLGIWLTFRVRRMVKSLLKR</sequence>
<dbReference type="HOGENOM" id="CLU_025996_25_0_9"/>
<evidence type="ECO:0000313" key="4">
    <source>
        <dbReference type="EMBL" id="EHQ91862.1"/>
    </source>
</evidence>
<keyword evidence="1" id="KW-0328">Glycosyltransferase</keyword>
<dbReference type="InterPro" id="IPR029044">
    <property type="entry name" value="Nucleotide-diphossugar_trans"/>
</dbReference>
<dbReference type="Proteomes" id="UP000005104">
    <property type="component" value="Chromosome"/>
</dbReference>
<proteinExistence type="predicted"/>
<feature type="domain" description="Glycosyltransferase 2-like" evidence="3">
    <location>
        <begin position="5"/>
        <end position="143"/>
    </location>
</feature>
<gene>
    <name evidence="4" type="ORF">DesyoDRAFT_4922</name>
</gene>
<name>H5XZF6_9FIRM</name>
<evidence type="ECO:0000259" key="3">
    <source>
        <dbReference type="Pfam" id="PF00535"/>
    </source>
</evidence>
<dbReference type="PANTHER" id="PTHR22916">
    <property type="entry name" value="GLYCOSYLTRANSFERASE"/>
    <property type="match status" value="1"/>
</dbReference>
<dbReference type="Pfam" id="PF00535">
    <property type="entry name" value="Glycos_transf_2"/>
    <property type="match status" value="1"/>
</dbReference>
<dbReference type="PANTHER" id="PTHR22916:SF51">
    <property type="entry name" value="GLYCOSYLTRANSFERASE EPSH-RELATED"/>
    <property type="match status" value="1"/>
</dbReference>
<dbReference type="CDD" id="cd00761">
    <property type="entry name" value="Glyco_tranf_GTA_type"/>
    <property type="match status" value="1"/>
</dbReference>
<dbReference type="OrthoDB" id="1640114at2"/>